<keyword evidence="3" id="KW-1185">Reference proteome</keyword>
<evidence type="ECO:0000256" key="1">
    <source>
        <dbReference type="SAM" id="MobiDB-lite"/>
    </source>
</evidence>
<proteinExistence type="predicted"/>
<dbReference type="HOGENOM" id="CLU_945961_0_0_0"/>
<dbReference type="RefSeq" id="WP_013159539.1">
    <property type="nucleotide sequence ID" value="NC_014212.1"/>
</dbReference>
<feature type="region of interest" description="Disordered" evidence="1">
    <location>
        <begin position="105"/>
        <end position="166"/>
    </location>
</feature>
<dbReference type="KEGG" id="msv:Mesil_3190"/>
<evidence type="ECO:0000313" key="3">
    <source>
        <dbReference type="Proteomes" id="UP000001916"/>
    </source>
</evidence>
<dbReference type="Proteomes" id="UP000001916">
    <property type="component" value="Chromosome"/>
</dbReference>
<evidence type="ECO:0000313" key="2">
    <source>
        <dbReference type="EMBL" id="ADH65013.1"/>
    </source>
</evidence>
<feature type="compositionally biased region" description="Pro residues" evidence="1">
    <location>
        <begin position="108"/>
        <end position="117"/>
    </location>
</feature>
<dbReference type="OrthoDB" id="26040at2"/>
<name>D7BER7_ALLS1</name>
<reference evidence="2 3" key="1">
    <citation type="journal article" date="2010" name="Stand. Genomic Sci.">
        <title>Complete genome sequence of Meiothermus silvanus type strain (VI-R2).</title>
        <authorList>
            <person name="Sikorski J."/>
            <person name="Tindall B.J."/>
            <person name="Lowry S."/>
            <person name="Lucas S."/>
            <person name="Nolan M."/>
            <person name="Copeland A."/>
            <person name="Glavina Del Rio T."/>
            <person name="Tice H."/>
            <person name="Cheng J.F."/>
            <person name="Han C."/>
            <person name="Pitluck S."/>
            <person name="Liolios K."/>
            <person name="Ivanova N."/>
            <person name="Mavromatis K."/>
            <person name="Mikhailova N."/>
            <person name="Pati A."/>
            <person name="Goodwin L."/>
            <person name="Chen A."/>
            <person name="Palaniappan K."/>
            <person name="Land M."/>
            <person name="Hauser L."/>
            <person name="Chang Y.J."/>
            <person name="Jeffries C.D."/>
            <person name="Rohde M."/>
            <person name="Goker M."/>
            <person name="Woyke T."/>
            <person name="Bristow J."/>
            <person name="Eisen J.A."/>
            <person name="Markowitz V."/>
            <person name="Hugenholtz P."/>
            <person name="Kyrpides N.C."/>
            <person name="Klenk H.P."/>
            <person name="Lapidus A."/>
        </authorList>
    </citation>
    <scope>NUCLEOTIDE SEQUENCE [LARGE SCALE GENOMIC DNA]</scope>
    <source>
        <strain evidence="3">ATCC 700542 / DSM 9946 / VI-R2</strain>
    </source>
</reference>
<sequence>MSYETRLAELVHEPVLTQLEGQGGLLALTGRELWLLDEQGQQHAPLNRIRRITRGEGGTVMILGEIDTLMTIPLRSFEVNELKMFLESLKEHVIRARKGISTAVENPPAAPIEPAPEPAAAESAPPLTMPKPVAISEAGPEPTNTPEPTSAEPVIPRSYIEEPEEVPVTPTIEQAPMKSHGDPAIADTQAHHPVWEEAPSPRAEASTQVWAESPAAPPPEEVAVSPTLAPPVASAPARRGGTSTLLKLMSLITLGATLAYLVNQILTPSGNIWGLVGVAVVGSGLALIEWRLSE</sequence>
<gene>
    <name evidence="2" type="ordered locus">Mesil_3190</name>
</gene>
<dbReference type="eggNOG" id="ENOG5032VFP">
    <property type="taxonomic scope" value="Bacteria"/>
</dbReference>
<dbReference type="AlphaFoldDB" id="D7BER7"/>
<dbReference type="STRING" id="526227.Mesil_3190"/>
<accession>D7BER7</accession>
<protein>
    <submittedName>
        <fullName evidence="2">Uncharacterized protein</fullName>
    </submittedName>
</protein>
<organism evidence="2 3">
    <name type="scientific">Allomeiothermus silvanus (strain ATCC 700542 / DSM 9946 / NBRC 106475 / NCIMB 13440 / VI-R2)</name>
    <name type="common">Thermus silvanus</name>
    <dbReference type="NCBI Taxonomy" id="526227"/>
    <lineage>
        <taxon>Bacteria</taxon>
        <taxon>Thermotogati</taxon>
        <taxon>Deinococcota</taxon>
        <taxon>Deinococci</taxon>
        <taxon>Thermales</taxon>
        <taxon>Thermaceae</taxon>
        <taxon>Allomeiothermus</taxon>
    </lineage>
</organism>
<dbReference type="EMBL" id="CP002042">
    <property type="protein sequence ID" value="ADH65013.1"/>
    <property type="molecule type" value="Genomic_DNA"/>
</dbReference>
<feature type="region of interest" description="Disordered" evidence="1">
    <location>
        <begin position="212"/>
        <end position="239"/>
    </location>
</feature>